<dbReference type="OrthoDB" id="18530at2759"/>
<dbReference type="EMBL" id="KV454542">
    <property type="protein sequence ID" value="ODV66526.1"/>
    <property type="molecule type" value="Genomic_DNA"/>
</dbReference>
<evidence type="ECO:0000256" key="2">
    <source>
        <dbReference type="SAM" id="SignalP"/>
    </source>
</evidence>
<evidence type="ECO:0008006" key="5">
    <source>
        <dbReference type="Google" id="ProtNLM"/>
    </source>
</evidence>
<keyword evidence="4" id="KW-1185">Reference proteome</keyword>
<feature type="transmembrane region" description="Helical" evidence="1">
    <location>
        <begin position="245"/>
        <end position="268"/>
    </location>
</feature>
<keyword evidence="1" id="KW-1133">Transmembrane helix</keyword>
<keyword evidence="1" id="KW-0812">Transmembrane</keyword>
<dbReference type="GeneID" id="30994326"/>
<organism evidence="3 4">
    <name type="scientific">Hyphopichia burtonii NRRL Y-1933</name>
    <dbReference type="NCBI Taxonomy" id="984485"/>
    <lineage>
        <taxon>Eukaryota</taxon>
        <taxon>Fungi</taxon>
        <taxon>Dikarya</taxon>
        <taxon>Ascomycota</taxon>
        <taxon>Saccharomycotina</taxon>
        <taxon>Pichiomycetes</taxon>
        <taxon>Debaryomycetaceae</taxon>
        <taxon>Hyphopichia</taxon>
    </lineage>
</organism>
<dbReference type="AlphaFoldDB" id="A0A1E4RH37"/>
<name>A0A1E4RH37_9ASCO</name>
<dbReference type="PANTHER" id="PTHR40368">
    <property type="entry name" value="YALI0F14399P"/>
    <property type="match status" value="1"/>
</dbReference>
<protein>
    <recommendedName>
        <fullName evidence="5">Protein BIG1</fullName>
    </recommendedName>
</protein>
<evidence type="ECO:0000313" key="4">
    <source>
        <dbReference type="Proteomes" id="UP000095085"/>
    </source>
</evidence>
<accession>A0A1E4RH37</accession>
<evidence type="ECO:0000256" key="1">
    <source>
        <dbReference type="SAM" id="Phobius"/>
    </source>
</evidence>
<dbReference type="RefSeq" id="XP_020075593.1">
    <property type="nucleotide sequence ID" value="XM_020219776.1"/>
</dbReference>
<dbReference type="PANTHER" id="PTHR40368:SF1">
    <property type="entry name" value="YALI0F14399P"/>
    <property type="match status" value="1"/>
</dbReference>
<feature type="signal peptide" evidence="2">
    <location>
        <begin position="1"/>
        <end position="19"/>
    </location>
</feature>
<sequence length="290" mass="32845">MKLLSILSSSIILLNYVHAIKPVTSAQFYPLNRNGDIPTDLEPFQLGQDIPLDCISRNIDNGEHKFDDKDRIIYIPFPTCQETNKPLSFKYGVSEDVNCTIGFTDELYHLFQLYIHEDSPFSCRLPLSNEPHYIEKGGAFIPLTFNFRGQIQDSHLDIDSHLNVLFTKPAEENTLISSVAWSSGTNATRIVIGDFLTINLAVRWLDNLKNTDSNTDSFRNVNGLPFPDGFYKLPLNSIPISYSMFLFYLGLVSLASGALVLAFSYNLISIKFSKTHYRNLDNESLVTKRD</sequence>
<dbReference type="Proteomes" id="UP000095085">
    <property type="component" value="Unassembled WGS sequence"/>
</dbReference>
<dbReference type="STRING" id="984485.A0A1E4RH37"/>
<proteinExistence type="predicted"/>
<keyword evidence="1" id="KW-0472">Membrane</keyword>
<reference evidence="4" key="1">
    <citation type="submission" date="2016-05" db="EMBL/GenBank/DDBJ databases">
        <title>Comparative genomics of biotechnologically important yeasts.</title>
        <authorList>
            <consortium name="DOE Joint Genome Institute"/>
            <person name="Riley R."/>
            <person name="Haridas S."/>
            <person name="Wolfe K.H."/>
            <person name="Lopes M.R."/>
            <person name="Hittinger C.T."/>
            <person name="Goker M."/>
            <person name="Salamov A."/>
            <person name="Wisecaver J."/>
            <person name="Long T.M."/>
            <person name="Aerts A.L."/>
            <person name="Barry K."/>
            <person name="Choi C."/>
            <person name="Clum A."/>
            <person name="Coughlan A.Y."/>
            <person name="Deshpande S."/>
            <person name="Douglass A.P."/>
            <person name="Hanson S.J."/>
            <person name="Klenk H.-P."/>
            <person name="Labutti K."/>
            <person name="Lapidus A."/>
            <person name="Lindquist E."/>
            <person name="Lipzen A."/>
            <person name="Meier-Kolthoff J.P."/>
            <person name="Ohm R.A."/>
            <person name="Otillar R.P."/>
            <person name="Pangilinan J."/>
            <person name="Peng Y."/>
            <person name="Rokas A."/>
            <person name="Rosa C.A."/>
            <person name="Scheuner C."/>
            <person name="Sibirny A.A."/>
            <person name="Slot J.C."/>
            <person name="Stielow J.B."/>
            <person name="Sun H."/>
            <person name="Kurtzman C.P."/>
            <person name="Blackwell M."/>
            <person name="Grigoriev I.V."/>
            <person name="Jeffries T.W."/>
        </authorList>
    </citation>
    <scope>NUCLEOTIDE SEQUENCE [LARGE SCALE GENOMIC DNA]</scope>
    <source>
        <strain evidence="4">NRRL Y-1933</strain>
    </source>
</reference>
<keyword evidence="2" id="KW-0732">Signal</keyword>
<feature type="chain" id="PRO_5009162277" description="Protein BIG1" evidence="2">
    <location>
        <begin position="20"/>
        <end position="290"/>
    </location>
</feature>
<gene>
    <name evidence="3" type="ORF">HYPBUDRAFT_141000</name>
</gene>
<evidence type="ECO:0000313" key="3">
    <source>
        <dbReference type="EMBL" id="ODV66526.1"/>
    </source>
</evidence>